<proteinExistence type="predicted"/>
<evidence type="ECO:0000256" key="1">
    <source>
        <dbReference type="SAM" id="Phobius"/>
    </source>
</evidence>
<evidence type="ECO:0000259" key="2">
    <source>
        <dbReference type="Pfam" id="PF07331"/>
    </source>
</evidence>
<keyword evidence="4" id="KW-1185">Reference proteome</keyword>
<accession>A0A1I2SXU2</accession>
<keyword evidence="1" id="KW-0812">Transmembrane</keyword>
<dbReference type="Pfam" id="PF07331">
    <property type="entry name" value="TctB"/>
    <property type="match status" value="1"/>
</dbReference>
<reference evidence="4" key="1">
    <citation type="submission" date="2016-10" db="EMBL/GenBank/DDBJ databases">
        <authorList>
            <person name="Varghese N."/>
            <person name="Submissions S."/>
        </authorList>
    </citation>
    <scope>NUCLEOTIDE SEQUENCE [LARGE SCALE GENOMIC DNA]</scope>
    <source>
        <strain evidence="4">FP5</strain>
    </source>
</reference>
<dbReference type="RefSeq" id="WP_089754532.1">
    <property type="nucleotide sequence ID" value="NZ_FOOG01000058.1"/>
</dbReference>
<protein>
    <submittedName>
        <fullName evidence="3">Putative tricarboxylic transport membrane protein</fullName>
    </submittedName>
</protein>
<feature type="transmembrane region" description="Helical" evidence="1">
    <location>
        <begin position="99"/>
        <end position="116"/>
    </location>
</feature>
<feature type="transmembrane region" description="Helical" evidence="1">
    <location>
        <begin position="39"/>
        <end position="57"/>
    </location>
</feature>
<sequence length="152" mass="17599">MLKTMNQKISIFLILFASGYLYLTYNLKEYPYVPVDSDLVPKLLGYLLIGLAVLLFFDKSSETEEEKEKRKVPGKELLVLLAVGVMILAYIFLLEILGFLLATALFVFFCSWFLGYEKWKSNLLVSLIFPSVLYYLFNYLLQIRLPQGILPF</sequence>
<dbReference type="OrthoDB" id="2426743at2"/>
<evidence type="ECO:0000313" key="3">
    <source>
        <dbReference type="EMBL" id="SFG57418.1"/>
    </source>
</evidence>
<name>A0A1I2SXU2_9BACI</name>
<evidence type="ECO:0000313" key="4">
    <source>
        <dbReference type="Proteomes" id="UP000198897"/>
    </source>
</evidence>
<keyword evidence="1" id="KW-1133">Transmembrane helix</keyword>
<feature type="transmembrane region" description="Helical" evidence="1">
    <location>
        <begin position="123"/>
        <end position="141"/>
    </location>
</feature>
<keyword evidence="1" id="KW-0472">Membrane</keyword>
<organism evidence="3 4">
    <name type="scientific">Halobacillus alkaliphilus</name>
    <dbReference type="NCBI Taxonomy" id="396056"/>
    <lineage>
        <taxon>Bacteria</taxon>
        <taxon>Bacillati</taxon>
        <taxon>Bacillota</taxon>
        <taxon>Bacilli</taxon>
        <taxon>Bacillales</taxon>
        <taxon>Bacillaceae</taxon>
        <taxon>Halobacillus</taxon>
    </lineage>
</organism>
<feature type="transmembrane region" description="Helical" evidence="1">
    <location>
        <begin position="77"/>
        <end position="93"/>
    </location>
</feature>
<dbReference type="AlphaFoldDB" id="A0A1I2SXU2"/>
<dbReference type="Proteomes" id="UP000198897">
    <property type="component" value="Unassembled WGS sequence"/>
</dbReference>
<gene>
    <name evidence="3" type="ORF">SAMN05216353_1586</name>
</gene>
<dbReference type="EMBL" id="FOOG01000058">
    <property type="protein sequence ID" value="SFG57418.1"/>
    <property type="molecule type" value="Genomic_DNA"/>
</dbReference>
<dbReference type="InterPro" id="IPR009936">
    <property type="entry name" value="DUF1468"/>
</dbReference>
<feature type="transmembrane region" description="Helical" evidence="1">
    <location>
        <begin position="9"/>
        <end position="27"/>
    </location>
</feature>
<feature type="domain" description="DUF1468" evidence="2">
    <location>
        <begin position="10"/>
        <end position="146"/>
    </location>
</feature>